<evidence type="ECO:0000256" key="2">
    <source>
        <dbReference type="SAM" id="SignalP"/>
    </source>
</evidence>
<feature type="compositionally biased region" description="Basic and acidic residues" evidence="1">
    <location>
        <begin position="481"/>
        <end position="494"/>
    </location>
</feature>
<dbReference type="AlphaFoldDB" id="A0A0G4I6D1"/>
<feature type="signal peptide" evidence="2">
    <location>
        <begin position="1"/>
        <end position="18"/>
    </location>
</feature>
<gene>
    <name evidence="3" type="ORF">Cvel_11379</name>
</gene>
<feature type="region of interest" description="Disordered" evidence="1">
    <location>
        <begin position="473"/>
        <end position="494"/>
    </location>
</feature>
<feature type="chain" id="PRO_5005192776" description="Peptidase A1 domain-containing protein" evidence="2">
    <location>
        <begin position="19"/>
        <end position="725"/>
    </location>
</feature>
<organism evidence="3">
    <name type="scientific">Chromera velia CCMP2878</name>
    <dbReference type="NCBI Taxonomy" id="1169474"/>
    <lineage>
        <taxon>Eukaryota</taxon>
        <taxon>Sar</taxon>
        <taxon>Alveolata</taxon>
        <taxon>Colpodellida</taxon>
        <taxon>Chromeraceae</taxon>
        <taxon>Chromera</taxon>
    </lineage>
</organism>
<accession>A0A0G4I6D1</accession>
<dbReference type="VEuPathDB" id="CryptoDB:Cvel_11379"/>
<sequence>MKFVSALFLTTCLSQVDSAVDLEKFKFEGLKVPDLSGLTGGKEDLLKGGKSGTGELLRYFVAPPALNETVPVFGSKEWTLEFGCFEVDSLIRGFFILDVQPTKEDLGVIIGGPNSDFSPLPDGLVQCEAPDDDSGLFTIAPVDGGLRCIVAEDEGETDDIDVDETEVIGRRTSPLNGRFSDKTQFTLGDNFAGVMMTGAAGNSTFTNDFGVPSSCAIFGDVFVDGPKGAKFFVGPPPNAKGEKEIKESDEGKAGLLPSFDSLLKFGNFEIPSLGGLSLGGGKAALPGAVKGKGPFKGVLSYYVNSPSINSTVTVFSSDFLDMDFSCIQQGADVFGVQSFKFKGGKNGVTLLKQTPDSTSEGDVPPQDFLPDCFGEISDLLPLSPDEEIACLHDGERVDSDDTEVDVGNLDEVNFLFSNGFQVSQTDDEVSVAVTGVEGNATFEEFFGAPSSCAIYGPIFLDIPKGVSFELNSELPKSSVGSEKETDGEDKKDDDGAFKLDGLADSFKFDLDLSALSGGVDKGAAVSDLTAQTKEALQYYRAPPALNTTVNVFSTGEVSLDFACSSGLIVDDDSGRTTNSTIGVYIMTVTPKKRDLAFLVQNDDDGDEEPFGVVGCETLQDSDNDLVVVPAGETLQCHLELFRVDDDETDIRVTNDDEAAVQFSNGFQFSMEDGSIPIIMTGADGNSTLTDFFKAPSSCATFGRVLFLAPKGVKLDVLGKGAGTFP</sequence>
<dbReference type="EMBL" id="CDMZ01005296">
    <property type="protein sequence ID" value="CEM52596.1"/>
    <property type="molecule type" value="Genomic_DNA"/>
</dbReference>
<keyword evidence="2" id="KW-0732">Signal</keyword>
<reference evidence="3" key="1">
    <citation type="submission" date="2014-11" db="EMBL/GenBank/DDBJ databases">
        <authorList>
            <person name="Otto D Thomas"/>
            <person name="Naeem Raeece"/>
        </authorList>
    </citation>
    <scope>NUCLEOTIDE SEQUENCE</scope>
</reference>
<evidence type="ECO:0000256" key="1">
    <source>
        <dbReference type="SAM" id="MobiDB-lite"/>
    </source>
</evidence>
<proteinExistence type="predicted"/>
<evidence type="ECO:0008006" key="4">
    <source>
        <dbReference type="Google" id="ProtNLM"/>
    </source>
</evidence>
<dbReference type="PhylomeDB" id="A0A0G4I6D1"/>
<protein>
    <recommendedName>
        <fullName evidence="4">Peptidase A1 domain-containing protein</fullName>
    </recommendedName>
</protein>
<evidence type="ECO:0000313" key="3">
    <source>
        <dbReference type="EMBL" id="CEM52596.1"/>
    </source>
</evidence>
<name>A0A0G4I6D1_9ALVE</name>